<proteinExistence type="predicted"/>
<sequence length="249" mass="28253">MASLSIGDIVLCSQIAYRLLTAATTGRKNAPRDIRELEHTLLALNFSLTHLQKASTVILSRNTNLEPDAADIQKHLGVMVRSCRQTLEDLERMTAKYRDTMKDFTSIQSIDSPGYASLVTLKIQWRRFMWDLRGESLTRYRQKLETHSAAINLMLNTCIWSTADRIEEDSRRQGQRLEELLHEASNFNGIFSHLMQSIHLPIVSHRYSISPVSSPSSVLSGSTLREDDPSEIYTPDNHGHMVSSQIRAQ</sequence>
<protein>
    <recommendedName>
        <fullName evidence="4">Fungal N-terminal domain-containing protein</fullName>
    </recommendedName>
</protein>
<dbReference type="PANTHER" id="PTHR38886">
    <property type="entry name" value="SESA DOMAIN-CONTAINING PROTEIN"/>
    <property type="match status" value="1"/>
</dbReference>
<evidence type="ECO:0000256" key="1">
    <source>
        <dbReference type="SAM" id="MobiDB-lite"/>
    </source>
</evidence>
<gene>
    <name evidence="2" type="ORF">PENARI_c003G00322</name>
</gene>
<feature type="region of interest" description="Disordered" evidence="1">
    <location>
        <begin position="213"/>
        <end position="249"/>
    </location>
</feature>
<dbReference type="AlphaFoldDB" id="A0A1F5LT30"/>
<dbReference type="STRING" id="1835702.A0A1F5LT30"/>
<dbReference type="GeneID" id="34572754"/>
<dbReference type="RefSeq" id="XP_022491705.1">
    <property type="nucleotide sequence ID" value="XM_022628020.1"/>
</dbReference>
<evidence type="ECO:0000313" key="2">
    <source>
        <dbReference type="EMBL" id="OGE56277.1"/>
    </source>
</evidence>
<dbReference type="PANTHER" id="PTHR38886:SF1">
    <property type="entry name" value="NACHT-NTPASE AND P-LOOP NTPASES N-TERMINAL DOMAIN-CONTAINING PROTEIN"/>
    <property type="match status" value="1"/>
</dbReference>
<accession>A0A1F5LT30</accession>
<evidence type="ECO:0008006" key="4">
    <source>
        <dbReference type="Google" id="ProtNLM"/>
    </source>
</evidence>
<dbReference type="Proteomes" id="UP000177622">
    <property type="component" value="Unassembled WGS sequence"/>
</dbReference>
<evidence type="ECO:0000313" key="3">
    <source>
        <dbReference type="Proteomes" id="UP000177622"/>
    </source>
</evidence>
<dbReference type="OrthoDB" id="5404564at2759"/>
<reference evidence="2 3" key="1">
    <citation type="journal article" date="2016" name="Sci. Rep.">
        <title>Penicillium arizonense, a new, genome sequenced fungal species, reveals a high chemical diversity in secreted metabolites.</title>
        <authorList>
            <person name="Grijseels S."/>
            <person name="Nielsen J.C."/>
            <person name="Randelovic M."/>
            <person name="Nielsen J."/>
            <person name="Nielsen K.F."/>
            <person name="Workman M."/>
            <person name="Frisvad J.C."/>
        </authorList>
    </citation>
    <scope>NUCLEOTIDE SEQUENCE [LARGE SCALE GENOMIC DNA]</scope>
    <source>
        <strain evidence="2 3">CBS 141311</strain>
    </source>
</reference>
<comment type="caution">
    <text evidence="2">The sequence shown here is derived from an EMBL/GenBank/DDBJ whole genome shotgun (WGS) entry which is preliminary data.</text>
</comment>
<feature type="compositionally biased region" description="Low complexity" evidence="1">
    <location>
        <begin position="213"/>
        <end position="222"/>
    </location>
</feature>
<name>A0A1F5LT30_PENAI</name>
<keyword evidence="3" id="KW-1185">Reference proteome</keyword>
<organism evidence="2 3">
    <name type="scientific">Penicillium arizonense</name>
    <dbReference type="NCBI Taxonomy" id="1835702"/>
    <lineage>
        <taxon>Eukaryota</taxon>
        <taxon>Fungi</taxon>
        <taxon>Dikarya</taxon>
        <taxon>Ascomycota</taxon>
        <taxon>Pezizomycotina</taxon>
        <taxon>Eurotiomycetes</taxon>
        <taxon>Eurotiomycetidae</taxon>
        <taxon>Eurotiales</taxon>
        <taxon>Aspergillaceae</taxon>
        <taxon>Penicillium</taxon>
    </lineage>
</organism>
<dbReference type="EMBL" id="LXJU01000003">
    <property type="protein sequence ID" value="OGE56277.1"/>
    <property type="molecule type" value="Genomic_DNA"/>
</dbReference>